<dbReference type="HOGENOM" id="CLU_2216209_0_0_1"/>
<dbReference type="EMBL" id="KN831967">
    <property type="protein sequence ID" value="KIO05229.1"/>
    <property type="molecule type" value="Genomic_DNA"/>
</dbReference>
<feature type="region of interest" description="Disordered" evidence="1">
    <location>
        <begin position="55"/>
        <end position="107"/>
    </location>
</feature>
<organism evidence="2 3">
    <name type="scientific">Pisolithus tinctorius Marx 270</name>
    <dbReference type="NCBI Taxonomy" id="870435"/>
    <lineage>
        <taxon>Eukaryota</taxon>
        <taxon>Fungi</taxon>
        <taxon>Dikarya</taxon>
        <taxon>Basidiomycota</taxon>
        <taxon>Agaricomycotina</taxon>
        <taxon>Agaricomycetes</taxon>
        <taxon>Agaricomycetidae</taxon>
        <taxon>Boletales</taxon>
        <taxon>Sclerodermatineae</taxon>
        <taxon>Pisolithaceae</taxon>
        <taxon>Pisolithus</taxon>
    </lineage>
</organism>
<protein>
    <submittedName>
        <fullName evidence="2">Uncharacterized protein</fullName>
    </submittedName>
</protein>
<dbReference type="Proteomes" id="UP000054217">
    <property type="component" value="Unassembled WGS sequence"/>
</dbReference>
<feature type="non-terminal residue" evidence="2">
    <location>
        <position position="1"/>
    </location>
</feature>
<dbReference type="AlphaFoldDB" id="A0A0C3PBZ4"/>
<evidence type="ECO:0000313" key="2">
    <source>
        <dbReference type="EMBL" id="KIO05229.1"/>
    </source>
</evidence>
<proteinExistence type="predicted"/>
<reference evidence="3" key="2">
    <citation type="submission" date="2015-01" db="EMBL/GenBank/DDBJ databases">
        <title>Evolutionary Origins and Diversification of the Mycorrhizal Mutualists.</title>
        <authorList>
            <consortium name="DOE Joint Genome Institute"/>
            <consortium name="Mycorrhizal Genomics Consortium"/>
            <person name="Kohler A."/>
            <person name="Kuo A."/>
            <person name="Nagy L.G."/>
            <person name="Floudas D."/>
            <person name="Copeland A."/>
            <person name="Barry K.W."/>
            <person name="Cichocki N."/>
            <person name="Veneault-Fourrey C."/>
            <person name="LaButti K."/>
            <person name="Lindquist E.A."/>
            <person name="Lipzen A."/>
            <person name="Lundell T."/>
            <person name="Morin E."/>
            <person name="Murat C."/>
            <person name="Riley R."/>
            <person name="Ohm R."/>
            <person name="Sun H."/>
            <person name="Tunlid A."/>
            <person name="Henrissat B."/>
            <person name="Grigoriev I.V."/>
            <person name="Hibbett D.S."/>
            <person name="Martin F."/>
        </authorList>
    </citation>
    <scope>NUCLEOTIDE SEQUENCE [LARGE SCALE GENOMIC DNA]</scope>
    <source>
        <strain evidence="3">Marx 270</strain>
    </source>
</reference>
<sequence>REIRREDLKGREKGSTCTTTAGTINTKFREAVEDLRTNRENAEIRRLDHPIVSYIPNPGVPRKGSARGMNNPKSERSDAELRERLRHDLEHGPSHKNANISGATGPI</sequence>
<gene>
    <name evidence="2" type="ORF">M404DRAFT_999808</name>
</gene>
<dbReference type="InParanoid" id="A0A0C3PBZ4"/>
<evidence type="ECO:0000256" key="1">
    <source>
        <dbReference type="SAM" id="MobiDB-lite"/>
    </source>
</evidence>
<feature type="compositionally biased region" description="Basic and acidic residues" evidence="1">
    <location>
        <begin position="73"/>
        <end position="93"/>
    </location>
</feature>
<feature type="compositionally biased region" description="Polar residues" evidence="1">
    <location>
        <begin position="96"/>
        <end position="107"/>
    </location>
</feature>
<reference evidence="2 3" key="1">
    <citation type="submission" date="2014-04" db="EMBL/GenBank/DDBJ databases">
        <authorList>
            <consortium name="DOE Joint Genome Institute"/>
            <person name="Kuo A."/>
            <person name="Kohler A."/>
            <person name="Costa M.D."/>
            <person name="Nagy L.G."/>
            <person name="Floudas D."/>
            <person name="Copeland A."/>
            <person name="Barry K.W."/>
            <person name="Cichocki N."/>
            <person name="Veneault-Fourrey C."/>
            <person name="LaButti K."/>
            <person name="Lindquist E.A."/>
            <person name="Lipzen A."/>
            <person name="Lundell T."/>
            <person name="Morin E."/>
            <person name="Murat C."/>
            <person name="Sun H."/>
            <person name="Tunlid A."/>
            <person name="Henrissat B."/>
            <person name="Grigoriev I.V."/>
            <person name="Hibbett D.S."/>
            <person name="Martin F."/>
            <person name="Nordberg H.P."/>
            <person name="Cantor M.N."/>
            <person name="Hua S.X."/>
        </authorList>
    </citation>
    <scope>NUCLEOTIDE SEQUENCE [LARGE SCALE GENOMIC DNA]</scope>
    <source>
        <strain evidence="2 3">Marx 270</strain>
    </source>
</reference>
<accession>A0A0C3PBZ4</accession>
<evidence type="ECO:0000313" key="3">
    <source>
        <dbReference type="Proteomes" id="UP000054217"/>
    </source>
</evidence>
<keyword evidence="3" id="KW-1185">Reference proteome</keyword>
<name>A0A0C3PBZ4_PISTI</name>